<dbReference type="Proteomes" id="UP001367676">
    <property type="component" value="Unassembled WGS sequence"/>
</dbReference>
<proteinExistence type="predicted"/>
<feature type="compositionally biased region" description="Polar residues" evidence="1">
    <location>
        <begin position="248"/>
        <end position="261"/>
    </location>
</feature>
<name>A0AAN9TMA8_9HEMI</name>
<sequence length="272" mass="30791">MIQKKKLSIAVILMSIVLISNNINIVGGSLLLQAQVMVSDIQNSFFGKEIIIQPETKAEAIYAMERSNALANLKNKIGKQHKNANSAQTSLEKESNRLSQESKQNKFCNENDVCRRAFTNSYFATKNWKLDTNSKNECIQKTVTAKNGQNEQAFDRQLVRCKIKEEKGVTNVFLESSTRYKEGKNLIYFAMTEENGKVKPKAFLMNKKESKEPKKTIKPKEAEKPMEKPQKQESKKEETFRDIPIEDGSSTTIPIIFTSGTPNGRMAPLTML</sequence>
<comment type="caution">
    <text evidence="2">The sequence shown here is derived from an EMBL/GenBank/DDBJ whole genome shotgun (WGS) entry which is preliminary data.</text>
</comment>
<organism evidence="2 3">
    <name type="scientific">Parthenolecanium corni</name>
    <dbReference type="NCBI Taxonomy" id="536013"/>
    <lineage>
        <taxon>Eukaryota</taxon>
        <taxon>Metazoa</taxon>
        <taxon>Ecdysozoa</taxon>
        <taxon>Arthropoda</taxon>
        <taxon>Hexapoda</taxon>
        <taxon>Insecta</taxon>
        <taxon>Pterygota</taxon>
        <taxon>Neoptera</taxon>
        <taxon>Paraneoptera</taxon>
        <taxon>Hemiptera</taxon>
        <taxon>Sternorrhyncha</taxon>
        <taxon>Coccoidea</taxon>
        <taxon>Coccidae</taxon>
        <taxon>Parthenolecanium</taxon>
    </lineage>
</organism>
<protein>
    <submittedName>
        <fullName evidence="2">Uncharacterized protein</fullName>
    </submittedName>
</protein>
<evidence type="ECO:0000313" key="2">
    <source>
        <dbReference type="EMBL" id="KAK7598227.1"/>
    </source>
</evidence>
<feature type="region of interest" description="Disordered" evidence="1">
    <location>
        <begin position="81"/>
        <end position="104"/>
    </location>
</feature>
<keyword evidence="3" id="KW-1185">Reference proteome</keyword>
<evidence type="ECO:0000313" key="3">
    <source>
        <dbReference type="Proteomes" id="UP001367676"/>
    </source>
</evidence>
<dbReference type="EMBL" id="JBBCAQ010000014">
    <property type="protein sequence ID" value="KAK7598227.1"/>
    <property type="molecule type" value="Genomic_DNA"/>
</dbReference>
<accession>A0AAN9TMA8</accession>
<reference evidence="2 3" key="1">
    <citation type="submission" date="2024-03" db="EMBL/GenBank/DDBJ databases">
        <title>Adaptation during the transition from Ophiocordyceps entomopathogen to insect associate is accompanied by gene loss and intensified selection.</title>
        <authorList>
            <person name="Ward C.M."/>
            <person name="Onetto C.A."/>
            <person name="Borneman A.R."/>
        </authorList>
    </citation>
    <scope>NUCLEOTIDE SEQUENCE [LARGE SCALE GENOMIC DNA]</scope>
    <source>
        <strain evidence="2">AWRI1</strain>
        <tissue evidence="2">Single Adult Female</tissue>
    </source>
</reference>
<dbReference type="AlphaFoldDB" id="A0AAN9TMA8"/>
<evidence type="ECO:0000256" key="1">
    <source>
        <dbReference type="SAM" id="MobiDB-lite"/>
    </source>
</evidence>
<feature type="compositionally biased region" description="Basic and acidic residues" evidence="1">
    <location>
        <begin position="206"/>
        <end position="244"/>
    </location>
</feature>
<gene>
    <name evidence="2" type="ORF">V9T40_006462</name>
</gene>
<feature type="region of interest" description="Disordered" evidence="1">
    <location>
        <begin position="205"/>
        <end position="261"/>
    </location>
</feature>